<keyword evidence="14" id="KW-0150">Chloroplast</keyword>
<dbReference type="SUPFAM" id="SSF56037">
    <property type="entry name" value="PheT/TilS domain"/>
    <property type="match status" value="1"/>
</dbReference>
<evidence type="ECO:0000256" key="1">
    <source>
        <dbReference type="ARBA" id="ARBA00008653"/>
    </source>
</evidence>
<dbReference type="GO" id="GO:0003723">
    <property type="term" value="F:RNA binding"/>
    <property type="evidence" value="ECO:0007669"/>
    <property type="project" value="InterPro"/>
</dbReference>
<name>A0A8F0WFP7_9STRA</name>
<dbReference type="SMART" id="SM00874">
    <property type="entry name" value="B5"/>
    <property type="match status" value="1"/>
</dbReference>
<dbReference type="Gene3D" id="3.30.56.10">
    <property type="match status" value="2"/>
</dbReference>
<dbReference type="EC" id="6.1.1.20" evidence="11"/>
<keyword evidence="3 11" id="KW-0436">Ligase</keyword>
<dbReference type="InterPro" id="IPR020825">
    <property type="entry name" value="Phe-tRNA_synthase-like_B3/B4"/>
</dbReference>
<comment type="subcellular location">
    <subcellularLocation>
        <location evidence="11">Plastid</location>
        <location evidence="11">Chloroplast</location>
    </subcellularLocation>
</comment>
<dbReference type="EMBL" id="MT383638">
    <property type="protein sequence ID" value="QWM93197.1"/>
    <property type="molecule type" value="Genomic_DNA"/>
</dbReference>
<dbReference type="RefSeq" id="YP_010133708.1">
    <property type="nucleotide sequence ID" value="NC_056787.1"/>
</dbReference>
<dbReference type="SUPFAM" id="SSF46955">
    <property type="entry name" value="Putative DNA-binding domain"/>
    <property type="match status" value="2"/>
</dbReference>
<dbReference type="GO" id="GO:0000287">
    <property type="term" value="F:magnesium ion binding"/>
    <property type="evidence" value="ECO:0007669"/>
    <property type="project" value="UniProtKB-UniRule"/>
</dbReference>
<gene>
    <name evidence="14" type="primary">syfB</name>
    <name evidence="11" type="synonym">pheT</name>
</gene>
<feature type="binding site" evidence="11">
    <location>
        <position position="366"/>
    </location>
    <ligand>
        <name>Mg(2+)</name>
        <dbReference type="ChEBI" id="CHEBI:18420"/>
        <note>shared with alpha subunit</note>
    </ligand>
</feature>
<dbReference type="GO" id="GO:0006432">
    <property type="term" value="P:phenylalanyl-tRNA aminoacylation"/>
    <property type="evidence" value="ECO:0007669"/>
    <property type="project" value="UniProtKB-UniRule"/>
</dbReference>
<evidence type="ECO:0000256" key="9">
    <source>
        <dbReference type="ARBA" id="ARBA00023146"/>
    </source>
</evidence>
<dbReference type="Pfam" id="PF17759">
    <property type="entry name" value="tRNA_synthFbeta"/>
    <property type="match status" value="1"/>
</dbReference>
<organism evidence="14">
    <name type="scientific">Nitzschia supralitorea</name>
    <dbReference type="NCBI Taxonomy" id="303403"/>
    <lineage>
        <taxon>Eukaryota</taxon>
        <taxon>Sar</taxon>
        <taxon>Stramenopiles</taxon>
        <taxon>Ochrophyta</taxon>
        <taxon>Bacillariophyta</taxon>
        <taxon>Bacillariophyceae</taxon>
        <taxon>Bacillariophycidae</taxon>
        <taxon>Bacillariales</taxon>
        <taxon>Bacillariaceae</taxon>
        <taxon>Nitzschia</taxon>
    </lineage>
</organism>
<evidence type="ECO:0000313" key="14">
    <source>
        <dbReference type="EMBL" id="QWM93197.1"/>
    </source>
</evidence>
<dbReference type="SMART" id="SM00873">
    <property type="entry name" value="B3_4"/>
    <property type="match status" value="1"/>
</dbReference>
<dbReference type="CDD" id="cd00769">
    <property type="entry name" value="PheRS_beta_core"/>
    <property type="match status" value="1"/>
</dbReference>
<dbReference type="InterPro" id="IPR041616">
    <property type="entry name" value="PheRS_beta_core"/>
</dbReference>
<comment type="similarity">
    <text evidence="1 11">Belongs to the phenylalanyl-tRNA synthetase beta subunit family. Type 1 subfamily.</text>
</comment>
<feature type="domain" description="B5" evidence="13">
    <location>
        <begin position="300"/>
        <end position="388"/>
    </location>
</feature>
<keyword evidence="9 11" id="KW-0030">Aminoacyl-tRNA synthetase</keyword>
<dbReference type="HAMAP" id="MF_00283">
    <property type="entry name" value="Phe_tRNA_synth_beta1"/>
    <property type="match status" value="1"/>
</dbReference>
<dbReference type="Pfam" id="PF03147">
    <property type="entry name" value="FDX-ACB"/>
    <property type="match status" value="1"/>
</dbReference>
<dbReference type="Pfam" id="PF03483">
    <property type="entry name" value="B3_4"/>
    <property type="match status" value="1"/>
</dbReference>
<dbReference type="PANTHER" id="PTHR10947">
    <property type="entry name" value="PHENYLALANYL-TRNA SYNTHETASE BETA CHAIN AND LEUCINE-RICH REPEAT-CONTAINING PROTEIN 47"/>
    <property type="match status" value="1"/>
</dbReference>
<dbReference type="InterPro" id="IPR005121">
    <property type="entry name" value="Fdx_antiC-bd"/>
</dbReference>
<keyword evidence="4 11" id="KW-0479">Metal-binding</keyword>
<dbReference type="SUPFAM" id="SSF55681">
    <property type="entry name" value="Class II aaRS and biotin synthetases"/>
    <property type="match status" value="1"/>
</dbReference>
<feature type="binding site" evidence="11">
    <location>
        <position position="375"/>
    </location>
    <ligand>
        <name>Mg(2+)</name>
        <dbReference type="ChEBI" id="CHEBI:18420"/>
        <note>shared with alpha subunit</note>
    </ligand>
</feature>
<feature type="domain" description="FDX-ACB" evidence="12">
    <location>
        <begin position="612"/>
        <end position="705"/>
    </location>
</feature>
<protein>
    <recommendedName>
        <fullName evidence="11">Phenylalanine--tRNA ligase beta subunit, chloroplastic</fullName>
        <ecNumber evidence="11">6.1.1.20</ecNumber>
    </recommendedName>
    <alternativeName>
        <fullName evidence="11">Phenylalanyl-tRNA synthetase beta subunit</fullName>
        <shortName evidence="11">PheRS</shortName>
    </alternativeName>
</protein>
<dbReference type="GO" id="GO:0004826">
    <property type="term" value="F:phenylalanine-tRNA ligase activity"/>
    <property type="evidence" value="ECO:0007669"/>
    <property type="project" value="UniProtKB-UniRule"/>
</dbReference>
<geneLocation type="chloroplast" evidence="14"/>
<dbReference type="InterPro" id="IPR004532">
    <property type="entry name" value="Phe-tRNA-ligase_IIc_bsu_bact"/>
</dbReference>
<dbReference type="Gene3D" id="3.50.40.10">
    <property type="entry name" value="Phenylalanyl-trna Synthetase, Chain B, domain 3"/>
    <property type="match status" value="1"/>
</dbReference>
<dbReference type="PANTHER" id="PTHR10947:SF0">
    <property type="entry name" value="PHENYLALANINE--TRNA LIGASE BETA SUBUNIT"/>
    <property type="match status" value="1"/>
</dbReference>
<keyword evidence="7 11" id="KW-0460">Magnesium</keyword>
<comment type="catalytic activity">
    <reaction evidence="10 11">
        <text>tRNA(Phe) + L-phenylalanine + ATP = L-phenylalanyl-tRNA(Phe) + AMP + diphosphate + H(+)</text>
        <dbReference type="Rhea" id="RHEA:19413"/>
        <dbReference type="Rhea" id="RHEA-COMP:9668"/>
        <dbReference type="Rhea" id="RHEA-COMP:9699"/>
        <dbReference type="ChEBI" id="CHEBI:15378"/>
        <dbReference type="ChEBI" id="CHEBI:30616"/>
        <dbReference type="ChEBI" id="CHEBI:33019"/>
        <dbReference type="ChEBI" id="CHEBI:58095"/>
        <dbReference type="ChEBI" id="CHEBI:78442"/>
        <dbReference type="ChEBI" id="CHEBI:78531"/>
        <dbReference type="ChEBI" id="CHEBI:456215"/>
        <dbReference type="EC" id="6.1.1.20"/>
    </reaction>
</comment>
<dbReference type="AlphaFoldDB" id="A0A8F0WFP7"/>
<evidence type="ECO:0000259" key="13">
    <source>
        <dbReference type="PROSITE" id="PS51483"/>
    </source>
</evidence>
<dbReference type="Gene3D" id="3.30.930.10">
    <property type="entry name" value="Bira Bifunctional Protein, Domain 2"/>
    <property type="match status" value="1"/>
</dbReference>
<dbReference type="NCBIfam" id="TIGR00472">
    <property type="entry name" value="pheT_bact"/>
    <property type="match status" value="1"/>
</dbReference>
<comment type="cofactor">
    <cofactor evidence="11">
        <name>Mg(2+)</name>
        <dbReference type="ChEBI" id="CHEBI:18420"/>
    </cofactor>
    <text evidence="11">Binds 2 magnesium ions per tetramer.</text>
</comment>
<dbReference type="SMART" id="SM00896">
    <property type="entry name" value="FDX-ACB"/>
    <property type="match status" value="1"/>
</dbReference>
<comment type="subunit">
    <text evidence="2 11">Tetramer of two alpha and two beta subunits.</text>
</comment>
<dbReference type="InterPro" id="IPR045864">
    <property type="entry name" value="aa-tRNA-synth_II/BPL/LPL"/>
</dbReference>
<dbReference type="SUPFAM" id="SSF54991">
    <property type="entry name" value="Anticodon-binding domain of PheRS"/>
    <property type="match status" value="1"/>
</dbReference>
<evidence type="ECO:0000256" key="2">
    <source>
        <dbReference type="ARBA" id="ARBA00011209"/>
    </source>
</evidence>
<evidence type="ECO:0000256" key="5">
    <source>
        <dbReference type="ARBA" id="ARBA00022741"/>
    </source>
</evidence>
<sequence length="706" mass="81540">MQISLKWINELVDIETISLEDLIEKLTLGGFEVEEILEIEINNEIVTTLEISTTANRSDSLSIQGMAFEIAALLDKKLKTAVYLTKTLDWNKEIAKLRQNNLKTKDCTEFNALIIENVTNFTSPKWLKEKLISSGIVPENNLIDFQNYIILERGYPIEIYDFDRIVANVKSSRFSLALSSANVNDEFLANNQISYKLDDSILILKANEIPISLAGIIPNQNYDSLKTTTSLFIEGSLFNAAKIRQQSRTLGLRTVRSTRYEKSLNTINLLETLSRFIWLLRISNPNLKCKLHTSSSIFEEQTKVLELYYNNIKEILGPIRSVQVNSNQYMLPQTITLALERLKFQVNYNEQNMSWLVTIPTFRYNDIEREIDLIEEIGRLYGFNNFLTRLPSFTKIGTEDFASQVRKKLTLSLISSGLNELIQYSLVPEVTYLPNEINLVNPLVKDYANLRSSLLPNLVKAVEENNKKSNIVLEGFEYGHVFFNSDFQTIQEYEYVAGVFGGSLIKSSWSNSSHLLTWFEAKSKLDELFKKLNLITYWQFYKPFKEKTILHPYRSAQLFLSNRSKLGVFGQIHPLISKKLNISTSIYLFELNFELIKEQVQKNKLTIYQDYSSYPKIIKDLSFIIDQNVSFKELEEILFLNGSKFLTEINLLDEYNGRSIPSHQTSLCIQFVFQSYTQTLTNKNIEKILDHLKDLLIAKFDVVIRI</sequence>
<feature type="binding site" evidence="11">
    <location>
        <position position="376"/>
    </location>
    <ligand>
        <name>Mg(2+)</name>
        <dbReference type="ChEBI" id="CHEBI:18420"/>
        <note>shared with alpha subunit</note>
    </ligand>
</feature>
<evidence type="ECO:0000256" key="7">
    <source>
        <dbReference type="ARBA" id="ARBA00022842"/>
    </source>
</evidence>
<evidence type="ECO:0000256" key="10">
    <source>
        <dbReference type="ARBA" id="ARBA00049255"/>
    </source>
</evidence>
<dbReference type="InterPro" id="IPR005147">
    <property type="entry name" value="tRNA_synthase_B5-dom"/>
</dbReference>
<proteinExistence type="inferred from homology"/>
<evidence type="ECO:0000256" key="8">
    <source>
        <dbReference type="ARBA" id="ARBA00022917"/>
    </source>
</evidence>
<keyword evidence="6 11" id="KW-0067">ATP-binding</keyword>
<evidence type="ECO:0000256" key="4">
    <source>
        <dbReference type="ARBA" id="ARBA00022723"/>
    </source>
</evidence>
<evidence type="ECO:0000256" key="3">
    <source>
        <dbReference type="ARBA" id="ARBA00022598"/>
    </source>
</evidence>
<dbReference type="InterPro" id="IPR036690">
    <property type="entry name" value="Fdx_antiC-bd_sf"/>
</dbReference>
<dbReference type="GO" id="GO:0005524">
    <property type="term" value="F:ATP binding"/>
    <property type="evidence" value="ECO:0007669"/>
    <property type="project" value="UniProtKB-UniRule"/>
</dbReference>
<evidence type="ECO:0000259" key="12">
    <source>
        <dbReference type="PROSITE" id="PS51447"/>
    </source>
</evidence>
<keyword evidence="8 11" id="KW-0648">Protein biosynthesis</keyword>
<evidence type="ECO:0000256" key="6">
    <source>
        <dbReference type="ARBA" id="ARBA00022840"/>
    </source>
</evidence>
<dbReference type="PROSITE" id="PS51447">
    <property type="entry name" value="FDX_ACB"/>
    <property type="match status" value="1"/>
</dbReference>
<dbReference type="Pfam" id="PF03484">
    <property type="entry name" value="B5"/>
    <property type="match status" value="1"/>
</dbReference>
<dbReference type="InterPro" id="IPR009061">
    <property type="entry name" value="DNA-bd_dom_put_sf"/>
</dbReference>
<evidence type="ECO:0000256" key="11">
    <source>
        <dbReference type="HAMAP-Rule" id="MF_00283"/>
    </source>
</evidence>
<keyword evidence="5 11" id="KW-0547">Nucleotide-binding</keyword>
<reference evidence="14" key="1">
    <citation type="journal article" date="2021" name="Ecol Indic">
        <title>Morphological and molecular identification reveals that waters from an isolated oasis in Tamanrasset (extreme South of Algerian Sahara) are colonized by opportunistic and pollution-tolerant diatom species.</title>
        <authorList>
            <person name="Gastineau R."/>
            <person name="Hamedi C."/>
            <person name="Baba Hamed M.B."/>
            <person name="Abi-Ayad S.-M.E.-A."/>
            <person name="Bak M."/>
            <person name="Lemieux C."/>
            <person name="Turmel M."/>
            <person name="Dobosz S."/>
            <person name="Wrobel R.J."/>
            <person name="Kierzek A."/>
            <person name="Lange-Bertalot H."/>
            <person name="Witkowski A."/>
        </authorList>
    </citation>
    <scope>NUCLEOTIDE SEQUENCE</scope>
    <source>
        <strain evidence="14">SZCZR1828</strain>
    </source>
</reference>
<dbReference type="Gene3D" id="3.30.70.380">
    <property type="entry name" value="Ferrodoxin-fold anticodon-binding domain"/>
    <property type="match status" value="1"/>
</dbReference>
<keyword evidence="14" id="KW-0934">Plastid</keyword>
<dbReference type="GO" id="GO:0009328">
    <property type="term" value="C:phenylalanine-tRNA ligase complex"/>
    <property type="evidence" value="ECO:0007669"/>
    <property type="project" value="TreeGrafter"/>
</dbReference>
<dbReference type="GeneID" id="67123244"/>
<dbReference type="PROSITE" id="PS51483">
    <property type="entry name" value="B5"/>
    <property type="match status" value="1"/>
</dbReference>
<feature type="binding site" evidence="11">
    <location>
        <position position="372"/>
    </location>
    <ligand>
        <name>Mg(2+)</name>
        <dbReference type="ChEBI" id="CHEBI:18420"/>
        <note>shared with alpha subunit</note>
    </ligand>
</feature>
<dbReference type="InterPro" id="IPR005146">
    <property type="entry name" value="B3/B4_tRNA-bd"/>
</dbReference>
<dbReference type="GO" id="GO:0009507">
    <property type="term" value="C:chloroplast"/>
    <property type="evidence" value="ECO:0007669"/>
    <property type="project" value="UniProtKB-SubCell"/>
</dbReference>
<accession>A0A8F0WFP7</accession>
<dbReference type="InterPro" id="IPR045060">
    <property type="entry name" value="Phe-tRNA-ligase_IIc_bsu"/>
</dbReference>